<evidence type="ECO:0000313" key="12">
    <source>
        <dbReference type="EMBL" id="CAB4904830.1"/>
    </source>
</evidence>
<gene>
    <name evidence="12" type="ORF">UFOPK3564_00810</name>
</gene>
<feature type="region of interest" description="Disordered" evidence="9">
    <location>
        <begin position="1"/>
        <end position="32"/>
    </location>
</feature>
<dbReference type="PROSITE" id="PS51201">
    <property type="entry name" value="RCK_N"/>
    <property type="match status" value="1"/>
</dbReference>
<keyword evidence="8" id="KW-0407">Ion channel</keyword>
<name>A0A6J7GKC7_9ZZZZ</name>
<evidence type="ECO:0000256" key="7">
    <source>
        <dbReference type="ARBA" id="ARBA00023136"/>
    </source>
</evidence>
<dbReference type="GO" id="GO:0012505">
    <property type="term" value="C:endomembrane system"/>
    <property type="evidence" value="ECO:0007669"/>
    <property type="project" value="UniProtKB-SubCell"/>
</dbReference>
<dbReference type="InterPro" id="IPR010420">
    <property type="entry name" value="CASTOR/POLLUX/SYM8_dom"/>
</dbReference>
<keyword evidence="4 10" id="KW-0812">Transmembrane</keyword>
<dbReference type="GO" id="GO:0034220">
    <property type="term" value="P:monoatomic ion transmembrane transport"/>
    <property type="evidence" value="ECO:0007669"/>
    <property type="project" value="UniProtKB-KW"/>
</dbReference>
<evidence type="ECO:0000256" key="9">
    <source>
        <dbReference type="SAM" id="MobiDB-lite"/>
    </source>
</evidence>
<dbReference type="SUPFAM" id="SSF51735">
    <property type="entry name" value="NAD(P)-binding Rossmann-fold domains"/>
    <property type="match status" value="2"/>
</dbReference>
<dbReference type="Pfam" id="PF06241">
    <property type="entry name" value="Castor_Poll_mid"/>
    <property type="match status" value="1"/>
</dbReference>
<organism evidence="12">
    <name type="scientific">freshwater metagenome</name>
    <dbReference type="NCBI Taxonomy" id="449393"/>
    <lineage>
        <taxon>unclassified sequences</taxon>
        <taxon>metagenomes</taxon>
        <taxon>ecological metagenomes</taxon>
    </lineage>
</organism>
<comment type="similarity">
    <text evidence="2">Belongs to the castor/pollux (TC 1.A.1.23) family.</text>
</comment>
<accession>A0A6J7GKC7</accession>
<proteinExistence type="inferred from homology"/>
<evidence type="ECO:0000256" key="10">
    <source>
        <dbReference type="SAM" id="Phobius"/>
    </source>
</evidence>
<evidence type="ECO:0000256" key="2">
    <source>
        <dbReference type="ARBA" id="ARBA00008577"/>
    </source>
</evidence>
<evidence type="ECO:0000256" key="4">
    <source>
        <dbReference type="ARBA" id="ARBA00022692"/>
    </source>
</evidence>
<dbReference type="PANTHER" id="PTHR31563">
    <property type="entry name" value="ION CHANNEL POLLUX-RELATED"/>
    <property type="match status" value="1"/>
</dbReference>
<keyword evidence="7 10" id="KW-0472">Membrane</keyword>
<keyword evidence="3" id="KW-0813">Transport</keyword>
<evidence type="ECO:0000256" key="1">
    <source>
        <dbReference type="ARBA" id="ARBA00004127"/>
    </source>
</evidence>
<evidence type="ECO:0000259" key="11">
    <source>
        <dbReference type="PROSITE" id="PS51201"/>
    </source>
</evidence>
<sequence length="656" mass="71104">MTTRTAKDAGPPAADAGQGLGRRQQPQGRGSLRERLRYRFDNSMSRGPSALVGWLAVVTLVLIVVFSLIVLVTQLAPPTEDGDRPGVRQQLFNSLMHALDPGTVAGDTGSWRFLLTMLVLTIAGLFVVSALIGVIATALDTRLMELRRGRSRVLEQDHTLILGWSDAVMTILRELSIANESRRRPAVVILAPRDKVEMEEEIRERAGDLRGTRVICRTGSPIDVTDLKIGSHEDARSIIVLSPDGEEPDSEVIKTLLALTHLPRSGDRPLHVVVEIEDPASLEAARMVAGTGVVIVNKRETVARLIVQTSRQSGAAMVYTELFDFEGDEIYFHDEPRLSSGTYGETLLGYEACSVIGYAEADGTVRLNPPMDTPLEGRTLVVIAEDDSAIVDAPAAQAPVDEAAVVAAPVRPEPPSRILVLGWNERATSVVRELDEYASPGSRLSIVSEFGDPEVPALTNLEVDVRAGRTTDRATLEGLDVAVHDQVIVLCYSDDLDIQRADARTLVTLLHLRELAAADEHGRKPAIVSEMLDDRNRALAQVAEVDDVIVSDEILSLILAQISEEVRLDAVFTDLLDADGSEIYLRPVGDYVALGGDVAYATVVEAARRRGETAIGYRDASDARDASRAYGVRVNPPKSLRLSPDGADRVVVLAED</sequence>
<feature type="compositionally biased region" description="Low complexity" evidence="9">
    <location>
        <begin position="8"/>
        <end position="30"/>
    </location>
</feature>
<evidence type="ECO:0000256" key="6">
    <source>
        <dbReference type="ARBA" id="ARBA00023065"/>
    </source>
</evidence>
<feature type="domain" description="RCK N-terminal" evidence="11">
    <location>
        <begin position="156"/>
        <end position="295"/>
    </location>
</feature>
<keyword evidence="5 10" id="KW-1133">Transmembrane helix</keyword>
<dbReference type="EMBL" id="CAFBMK010000031">
    <property type="protein sequence ID" value="CAB4904830.1"/>
    <property type="molecule type" value="Genomic_DNA"/>
</dbReference>
<feature type="transmembrane region" description="Helical" evidence="10">
    <location>
        <begin position="51"/>
        <end position="76"/>
    </location>
</feature>
<dbReference type="InterPro" id="IPR036291">
    <property type="entry name" value="NAD(P)-bd_dom_sf"/>
</dbReference>
<dbReference type="InterPro" id="IPR003148">
    <property type="entry name" value="RCK_N"/>
</dbReference>
<keyword evidence="6" id="KW-0406">Ion transport</keyword>
<evidence type="ECO:0000256" key="5">
    <source>
        <dbReference type="ARBA" id="ARBA00022989"/>
    </source>
</evidence>
<feature type="transmembrane region" description="Helical" evidence="10">
    <location>
        <begin position="113"/>
        <end position="139"/>
    </location>
</feature>
<reference evidence="12" key="1">
    <citation type="submission" date="2020-05" db="EMBL/GenBank/DDBJ databases">
        <authorList>
            <person name="Chiriac C."/>
            <person name="Salcher M."/>
            <person name="Ghai R."/>
            <person name="Kavagutti S V."/>
        </authorList>
    </citation>
    <scope>NUCLEOTIDE SEQUENCE</scope>
</reference>
<dbReference type="GO" id="GO:0006813">
    <property type="term" value="P:potassium ion transport"/>
    <property type="evidence" value="ECO:0007669"/>
    <property type="project" value="InterPro"/>
</dbReference>
<dbReference type="PANTHER" id="PTHR31563:SF10">
    <property type="entry name" value="ION CHANNEL POLLUX-RELATED"/>
    <property type="match status" value="1"/>
</dbReference>
<protein>
    <submittedName>
        <fullName evidence="12">Unannotated protein</fullName>
    </submittedName>
</protein>
<evidence type="ECO:0000256" key="3">
    <source>
        <dbReference type="ARBA" id="ARBA00022448"/>
    </source>
</evidence>
<dbReference type="InterPro" id="IPR044849">
    <property type="entry name" value="CASTOR/POLLUX/SYM8-like"/>
</dbReference>
<dbReference type="AlphaFoldDB" id="A0A6J7GKC7"/>
<dbReference type="Gene3D" id="3.40.50.720">
    <property type="entry name" value="NAD(P)-binding Rossmann-like Domain"/>
    <property type="match status" value="2"/>
</dbReference>
<comment type="subcellular location">
    <subcellularLocation>
        <location evidence="1">Endomembrane system</location>
        <topology evidence="1">Multi-pass membrane protein</topology>
    </subcellularLocation>
</comment>
<evidence type="ECO:0000256" key="8">
    <source>
        <dbReference type="ARBA" id="ARBA00023303"/>
    </source>
</evidence>